<gene>
    <name evidence="4" type="ORF">TAPDE_000770</name>
</gene>
<sequence>MSTEQVTPQTSTTTTTTTTTTKKPRFAPKEPIQLDPPRTDAVSTTYLSKCTGKDGDYPTLVAIKGHIFDVSKNEVYAPGKGYNVFTGRDASCALGMTSLDEGDCHDDISGLSEAEVQTLDDWFTFFQYRYNIVGRVEGSRYFKE</sequence>
<dbReference type="PANTHER" id="PTHR10281:SF115">
    <property type="entry name" value="BINDING PROTEIN, PUTATIVE (AFU_ORTHOLOGUE AFUA_4G06240)-RELATED"/>
    <property type="match status" value="1"/>
</dbReference>
<keyword evidence="5" id="KW-1185">Reference proteome</keyword>
<dbReference type="STRING" id="1097556.R4X749"/>
<name>R4X749_TAPDE</name>
<dbReference type="EMBL" id="CAHR02000025">
    <property type="protein sequence ID" value="CCG81081.1"/>
    <property type="molecule type" value="Genomic_DNA"/>
</dbReference>
<proteinExistence type="inferred from homology"/>
<dbReference type="GO" id="GO:0016020">
    <property type="term" value="C:membrane"/>
    <property type="evidence" value="ECO:0007669"/>
    <property type="project" value="TreeGrafter"/>
</dbReference>
<evidence type="ECO:0000259" key="3">
    <source>
        <dbReference type="SMART" id="SM01117"/>
    </source>
</evidence>
<dbReference type="GO" id="GO:0005783">
    <property type="term" value="C:endoplasmic reticulum"/>
    <property type="evidence" value="ECO:0007669"/>
    <property type="project" value="TreeGrafter"/>
</dbReference>
<dbReference type="FunFam" id="3.10.120.10:FF:000003">
    <property type="entry name" value="membrane-associated progesterone receptor component 1"/>
    <property type="match status" value="1"/>
</dbReference>
<dbReference type="InterPro" id="IPR001199">
    <property type="entry name" value="Cyt_B5-like_heme/steroid-bd"/>
</dbReference>
<dbReference type="Gene3D" id="3.10.120.10">
    <property type="entry name" value="Cytochrome b5-like heme/steroid binding domain"/>
    <property type="match status" value="1"/>
</dbReference>
<reference evidence="4 5" key="1">
    <citation type="journal article" date="2013" name="MBio">
        <title>Genome sequencing of the plant pathogen Taphrina deformans, the causal agent of peach leaf curl.</title>
        <authorList>
            <person name="Cisse O.H."/>
            <person name="Almeida J.M.G.C.F."/>
            <person name="Fonseca A."/>
            <person name="Kumar A.A."/>
            <person name="Salojaervi J."/>
            <person name="Overmyer K."/>
            <person name="Hauser P.M."/>
            <person name="Pagni M."/>
        </authorList>
    </citation>
    <scope>NUCLEOTIDE SEQUENCE [LARGE SCALE GENOMIC DNA]</scope>
    <source>
        <strain evidence="5">PYCC 5710 / ATCC 11124 / CBS 356.35 / IMI 108563 / JCM 9778 / NBRC 8474</strain>
    </source>
</reference>
<accession>R4X749</accession>
<dbReference type="PANTHER" id="PTHR10281">
    <property type="entry name" value="MEMBRANE-ASSOCIATED PROGESTERONE RECEPTOR COMPONENT-RELATED"/>
    <property type="match status" value="1"/>
</dbReference>
<evidence type="ECO:0000313" key="4">
    <source>
        <dbReference type="EMBL" id="CCG81081.1"/>
    </source>
</evidence>
<feature type="domain" description="Cytochrome b5 heme-binding" evidence="3">
    <location>
        <begin position="42"/>
        <end position="137"/>
    </location>
</feature>
<dbReference type="AlphaFoldDB" id="R4X749"/>
<comment type="caution">
    <text evidence="4">The sequence shown here is derived from an EMBL/GenBank/DDBJ whole genome shotgun (WGS) entry which is preliminary data.</text>
</comment>
<dbReference type="InterPro" id="IPR050577">
    <property type="entry name" value="MAPR/NEUFC/NENF-like"/>
</dbReference>
<evidence type="ECO:0000256" key="2">
    <source>
        <dbReference type="SAM" id="MobiDB-lite"/>
    </source>
</evidence>
<evidence type="ECO:0000313" key="5">
    <source>
        <dbReference type="Proteomes" id="UP000013776"/>
    </source>
</evidence>
<dbReference type="SUPFAM" id="SSF55856">
    <property type="entry name" value="Cytochrome b5-like heme/steroid binding domain"/>
    <property type="match status" value="1"/>
</dbReference>
<dbReference type="GO" id="GO:0020037">
    <property type="term" value="F:heme binding"/>
    <property type="evidence" value="ECO:0007669"/>
    <property type="project" value="UniProtKB-ARBA"/>
</dbReference>
<organism evidence="4 5">
    <name type="scientific">Taphrina deformans (strain PYCC 5710 / ATCC 11124 / CBS 356.35 / IMI 108563 / JCM 9778 / NBRC 8474)</name>
    <name type="common">Peach leaf curl fungus</name>
    <name type="synonym">Lalaria deformans</name>
    <dbReference type="NCBI Taxonomy" id="1097556"/>
    <lineage>
        <taxon>Eukaryota</taxon>
        <taxon>Fungi</taxon>
        <taxon>Dikarya</taxon>
        <taxon>Ascomycota</taxon>
        <taxon>Taphrinomycotina</taxon>
        <taxon>Taphrinomycetes</taxon>
        <taxon>Taphrinales</taxon>
        <taxon>Taphrinaceae</taxon>
        <taxon>Taphrina</taxon>
    </lineage>
</organism>
<dbReference type="eggNOG" id="KOG1110">
    <property type="taxonomic scope" value="Eukaryota"/>
</dbReference>
<dbReference type="OrthoDB" id="899at2759"/>
<dbReference type="Proteomes" id="UP000013776">
    <property type="component" value="Unassembled WGS sequence"/>
</dbReference>
<evidence type="ECO:0000256" key="1">
    <source>
        <dbReference type="ARBA" id="ARBA00038357"/>
    </source>
</evidence>
<protein>
    <submittedName>
        <fullName evidence="4">Progesterone binding protein</fullName>
    </submittedName>
</protein>
<dbReference type="InterPro" id="IPR036400">
    <property type="entry name" value="Cyt_B5-like_heme/steroid_sf"/>
</dbReference>
<feature type="compositionally biased region" description="Low complexity" evidence="2">
    <location>
        <begin position="10"/>
        <end position="21"/>
    </location>
</feature>
<dbReference type="SMART" id="SM01117">
    <property type="entry name" value="Cyt-b5"/>
    <property type="match status" value="1"/>
</dbReference>
<feature type="region of interest" description="Disordered" evidence="2">
    <location>
        <begin position="1"/>
        <end position="40"/>
    </location>
</feature>
<comment type="similarity">
    <text evidence="1">Belongs to the cytochrome b5 family. MAPR subfamily.</text>
</comment>